<keyword evidence="4" id="KW-0378">Hydrolase</keyword>
<dbReference type="GO" id="GO:0044826">
    <property type="term" value="P:viral genome integration into host DNA"/>
    <property type="evidence" value="ECO:0007669"/>
    <property type="project" value="UniProtKB-KW"/>
</dbReference>
<protein>
    <recommendedName>
        <fullName evidence="2">Integrase</fullName>
    </recommendedName>
</protein>
<keyword evidence="5" id="KW-0238">DNA-binding</keyword>
<dbReference type="GO" id="GO:0015074">
    <property type="term" value="P:DNA integration"/>
    <property type="evidence" value="ECO:0007669"/>
    <property type="project" value="InterPro"/>
</dbReference>
<dbReference type="Pfam" id="PF00589">
    <property type="entry name" value="Phage_integrase"/>
    <property type="match status" value="1"/>
</dbReference>
<dbReference type="GO" id="GO:0016787">
    <property type="term" value="F:hydrolase activity"/>
    <property type="evidence" value="ECO:0007669"/>
    <property type="project" value="UniProtKB-KW"/>
</dbReference>
<dbReference type="InterPro" id="IPR013762">
    <property type="entry name" value="Integrase-like_cat_sf"/>
</dbReference>
<dbReference type="GO" id="GO:0075713">
    <property type="term" value="P:establishment of integrated proviral latency"/>
    <property type="evidence" value="ECO:0007669"/>
    <property type="project" value="UniProtKB-KW"/>
</dbReference>
<dbReference type="CDD" id="cd00397">
    <property type="entry name" value="DNA_BRE_C"/>
    <property type="match status" value="1"/>
</dbReference>
<evidence type="ECO:0000256" key="3">
    <source>
        <dbReference type="ARBA" id="ARBA00022679"/>
    </source>
</evidence>
<evidence type="ECO:0000256" key="4">
    <source>
        <dbReference type="ARBA" id="ARBA00022801"/>
    </source>
</evidence>
<keyword evidence="3" id="KW-0808">Transferase</keyword>
<dbReference type="PROSITE" id="PS51898">
    <property type="entry name" value="TYR_RECOMBINASE"/>
    <property type="match status" value="1"/>
</dbReference>
<dbReference type="SUPFAM" id="SSF56349">
    <property type="entry name" value="DNA breaking-rejoining enzymes"/>
    <property type="match status" value="1"/>
</dbReference>
<dbReference type="Gene3D" id="1.10.443.10">
    <property type="entry name" value="Intergrase catalytic core"/>
    <property type="match status" value="1"/>
</dbReference>
<accession>A0A8S5T4E6</accession>
<dbReference type="GO" id="GO:0006310">
    <property type="term" value="P:DNA recombination"/>
    <property type="evidence" value="ECO:0007669"/>
    <property type="project" value="UniProtKB-KW"/>
</dbReference>
<dbReference type="Gene3D" id="1.10.150.130">
    <property type="match status" value="1"/>
</dbReference>
<keyword evidence="7" id="KW-1179">Viral genome integration</keyword>
<dbReference type="InterPro" id="IPR010998">
    <property type="entry name" value="Integrase_recombinase_N"/>
</dbReference>
<dbReference type="InterPro" id="IPR050090">
    <property type="entry name" value="Tyrosine_recombinase_XerCD"/>
</dbReference>
<keyword evidence="7" id="KW-1160">Virus entry into host cell</keyword>
<organism evidence="9">
    <name type="scientific">Siphoviridae sp. ctrpM6</name>
    <dbReference type="NCBI Taxonomy" id="2827956"/>
    <lineage>
        <taxon>Viruses</taxon>
        <taxon>Duplodnaviria</taxon>
        <taxon>Heunggongvirae</taxon>
        <taxon>Uroviricota</taxon>
        <taxon>Caudoviricetes</taxon>
    </lineage>
</organism>
<dbReference type="EMBL" id="BK032745">
    <property type="protein sequence ID" value="DAF58000.1"/>
    <property type="molecule type" value="Genomic_DNA"/>
</dbReference>
<feature type="domain" description="Tyr recombinase" evidence="8">
    <location>
        <begin position="208"/>
        <end position="390"/>
    </location>
</feature>
<evidence type="ECO:0000313" key="9">
    <source>
        <dbReference type="EMBL" id="DAF58000.1"/>
    </source>
</evidence>
<evidence type="ECO:0000256" key="2">
    <source>
        <dbReference type="ARBA" id="ARBA00016082"/>
    </source>
</evidence>
<dbReference type="InterPro" id="IPR002104">
    <property type="entry name" value="Integrase_catalytic"/>
</dbReference>
<evidence type="ECO:0000256" key="7">
    <source>
        <dbReference type="ARBA" id="ARBA00023195"/>
    </source>
</evidence>
<keyword evidence="7" id="KW-0229">DNA integration</keyword>
<reference evidence="9" key="1">
    <citation type="journal article" date="2021" name="Proc. Natl. Acad. Sci. U.S.A.">
        <title>A Catalog of Tens of Thousands of Viruses from Human Metagenomes Reveals Hidden Associations with Chronic Diseases.</title>
        <authorList>
            <person name="Tisza M.J."/>
            <person name="Buck C.B."/>
        </authorList>
    </citation>
    <scope>NUCLEOTIDE SEQUENCE</scope>
    <source>
        <strain evidence="9">CtrpM6</strain>
    </source>
</reference>
<evidence type="ECO:0000256" key="1">
    <source>
        <dbReference type="ARBA" id="ARBA00008857"/>
    </source>
</evidence>
<dbReference type="PANTHER" id="PTHR30349:SF41">
    <property type="entry name" value="INTEGRASE_RECOMBINASE PROTEIN MJ0367-RELATED"/>
    <property type="match status" value="1"/>
</dbReference>
<dbReference type="GO" id="GO:0016740">
    <property type="term" value="F:transferase activity"/>
    <property type="evidence" value="ECO:0007669"/>
    <property type="project" value="UniProtKB-KW"/>
</dbReference>
<dbReference type="GO" id="GO:0003677">
    <property type="term" value="F:DNA binding"/>
    <property type="evidence" value="ECO:0007669"/>
    <property type="project" value="UniProtKB-KW"/>
</dbReference>
<dbReference type="InterPro" id="IPR011010">
    <property type="entry name" value="DNA_brk_join_enz"/>
</dbReference>
<comment type="similarity">
    <text evidence="1">Belongs to the 'phage' integrase family.</text>
</comment>
<sequence>MAKKNYSLNSIDKVMNQIIAWKTPVFHQKSECYVSFQAYDPLSGRLKTKKIMLGHIKGKTNQRKYAEDLIKRLTEQLSSGWNPWIEAVQPLEYALWDDVISKYKDYLVKLCNEHSLREESYVDYSSRVHILEQWKVAKRIPLTYVYQWDRQTITKFLDYVFIERNNTITTRNNYLTWLKSFTSYLVERGYLSSNPTEGLGRIKNRHKKDRDVIPDDVMKQIRAYLYEKNKHYLLACEILHYLFVRPRELSFLKIGDFHLQTQTLTLHGAHTKNGNDATITLPSHVIRLMIDLNVFSYPSHYYLFSDRFSPGEARKSEKIFRDYWCRNLRKALGFSERYKFYSLKDTGITNMLKANADVFSVRDQARHSSILITDIYTPKDIKEANKYIMNYKGIL</sequence>
<dbReference type="PANTHER" id="PTHR30349">
    <property type="entry name" value="PHAGE INTEGRASE-RELATED"/>
    <property type="match status" value="1"/>
</dbReference>
<evidence type="ECO:0000256" key="5">
    <source>
        <dbReference type="ARBA" id="ARBA00023125"/>
    </source>
</evidence>
<evidence type="ECO:0000256" key="6">
    <source>
        <dbReference type="ARBA" id="ARBA00023172"/>
    </source>
</evidence>
<name>A0A8S5T4E6_9CAUD</name>
<keyword evidence="6" id="KW-0233">DNA recombination</keyword>
<proteinExistence type="inferred from homology"/>
<evidence type="ECO:0000259" key="8">
    <source>
        <dbReference type="PROSITE" id="PS51898"/>
    </source>
</evidence>